<protein>
    <submittedName>
        <fullName evidence="3">MARVEL domain-containing protein</fullName>
    </submittedName>
</protein>
<proteinExistence type="predicted"/>
<dbReference type="WBParaSite" id="ACRNAN_scaffold9554.g18779.t1">
    <property type="protein sequence ID" value="ACRNAN_scaffold9554.g18779.t1"/>
    <property type="gene ID" value="ACRNAN_scaffold9554.g18779"/>
</dbReference>
<keyword evidence="1" id="KW-1133">Transmembrane helix</keyword>
<name>A0A914ER26_9BILA</name>
<reference evidence="3" key="1">
    <citation type="submission" date="2022-11" db="UniProtKB">
        <authorList>
            <consortium name="WormBaseParasite"/>
        </authorList>
    </citation>
    <scope>IDENTIFICATION</scope>
</reference>
<accession>A0A914ER26</accession>
<evidence type="ECO:0000313" key="2">
    <source>
        <dbReference type="Proteomes" id="UP000887540"/>
    </source>
</evidence>
<organism evidence="2 3">
    <name type="scientific">Acrobeloides nanus</name>
    <dbReference type="NCBI Taxonomy" id="290746"/>
    <lineage>
        <taxon>Eukaryota</taxon>
        <taxon>Metazoa</taxon>
        <taxon>Ecdysozoa</taxon>
        <taxon>Nematoda</taxon>
        <taxon>Chromadorea</taxon>
        <taxon>Rhabditida</taxon>
        <taxon>Tylenchina</taxon>
        <taxon>Cephalobomorpha</taxon>
        <taxon>Cephaloboidea</taxon>
        <taxon>Cephalobidae</taxon>
        <taxon>Acrobeloides</taxon>
    </lineage>
</organism>
<feature type="transmembrane region" description="Helical" evidence="1">
    <location>
        <begin position="49"/>
        <end position="69"/>
    </location>
</feature>
<dbReference type="AlphaFoldDB" id="A0A914ER26"/>
<sequence>MAVKLRSEYLSTNRGIIKIVQIIIGIILSFMVCRYWESGNYSCFSEYRTGYVGTLNYIVLILNIVWFVLNFINIRNWKVERIYAIICAVLFFIALGLLIFYFIDARLEAGYNIIGMILIGVMACLFLWDVQILQGESSNY</sequence>
<evidence type="ECO:0000256" key="1">
    <source>
        <dbReference type="SAM" id="Phobius"/>
    </source>
</evidence>
<dbReference type="Proteomes" id="UP000887540">
    <property type="component" value="Unplaced"/>
</dbReference>
<feature type="transmembrane region" description="Helical" evidence="1">
    <location>
        <begin position="16"/>
        <end position="37"/>
    </location>
</feature>
<keyword evidence="1" id="KW-0472">Membrane</keyword>
<keyword evidence="1" id="KW-0812">Transmembrane</keyword>
<evidence type="ECO:0000313" key="3">
    <source>
        <dbReference type="WBParaSite" id="ACRNAN_scaffold9554.g18779.t1"/>
    </source>
</evidence>
<feature type="transmembrane region" description="Helical" evidence="1">
    <location>
        <begin position="81"/>
        <end position="103"/>
    </location>
</feature>
<keyword evidence="2" id="KW-1185">Reference proteome</keyword>
<feature type="transmembrane region" description="Helical" evidence="1">
    <location>
        <begin position="109"/>
        <end position="128"/>
    </location>
</feature>